<comment type="caution">
    <text evidence="1">The sequence shown here is derived from an EMBL/GenBank/DDBJ whole genome shotgun (WGS) entry which is preliminary data.</text>
</comment>
<evidence type="ECO:0008006" key="4">
    <source>
        <dbReference type="Google" id="ProtNLM"/>
    </source>
</evidence>
<organism evidence="1 3">
    <name type="scientific">Adineta steineri</name>
    <dbReference type="NCBI Taxonomy" id="433720"/>
    <lineage>
        <taxon>Eukaryota</taxon>
        <taxon>Metazoa</taxon>
        <taxon>Spiralia</taxon>
        <taxon>Gnathifera</taxon>
        <taxon>Rotifera</taxon>
        <taxon>Eurotatoria</taxon>
        <taxon>Bdelloidea</taxon>
        <taxon>Adinetida</taxon>
        <taxon>Adinetidae</taxon>
        <taxon>Adineta</taxon>
    </lineage>
</organism>
<name>A0A813UL57_9BILA</name>
<dbReference type="InterPro" id="IPR052789">
    <property type="entry name" value="SSUH2_homolog"/>
</dbReference>
<protein>
    <recommendedName>
        <fullName evidence="4">SSUH2-like protein</fullName>
    </recommendedName>
</protein>
<dbReference type="EMBL" id="CAJNOE010000056">
    <property type="protein sequence ID" value="CAF0828229.1"/>
    <property type="molecule type" value="Genomic_DNA"/>
</dbReference>
<proteinExistence type="predicted"/>
<dbReference type="Proteomes" id="UP000663868">
    <property type="component" value="Unassembled WGS sequence"/>
</dbReference>
<evidence type="ECO:0000313" key="1">
    <source>
        <dbReference type="EMBL" id="CAF0828229.1"/>
    </source>
</evidence>
<sequence length="314" mass="36052">MARVGPVETVSPELDVMKRYVASKCCYNIHALKAATFIKNEERAAYQIDLWTLVEERWWQTREKPYSGEAILPQPHARGNVWNYMFQSPQTVLTKKQAESHDIEQTRYKKTCMTCRGVGIINCSSCDGRGNKDCWSCNAKGVTDGKHCSSCGGTGVKRCSTCGNTGKVHCYRCETRGVLLFWDQLHIKWYTMHSVSYQTNTPLPNKKIRKAPIKEGYDVDVQWVGCALNNNFLSTFPNQLDDYPVQLNKLIEQYNKKHLTKNVQKANKRIAKLKCGIQRLRIHETEYEAPDFLNKQNKQMGKFSVLYSLYVVLS</sequence>
<gene>
    <name evidence="1" type="ORF">IZO911_LOCUS8386</name>
    <name evidence="2" type="ORF">KXQ929_LOCUS36854</name>
</gene>
<evidence type="ECO:0000313" key="2">
    <source>
        <dbReference type="EMBL" id="CAF4143733.1"/>
    </source>
</evidence>
<evidence type="ECO:0000313" key="3">
    <source>
        <dbReference type="Proteomes" id="UP000663860"/>
    </source>
</evidence>
<dbReference type="AlphaFoldDB" id="A0A813UL57"/>
<dbReference type="PANTHER" id="PTHR48465:SF1">
    <property type="entry name" value="PROTEIN SSUH2 HOMOLOG"/>
    <property type="match status" value="1"/>
</dbReference>
<reference evidence="1" key="1">
    <citation type="submission" date="2021-02" db="EMBL/GenBank/DDBJ databases">
        <authorList>
            <person name="Nowell W R."/>
        </authorList>
    </citation>
    <scope>NUCLEOTIDE SEQUENCE</scope>
</reference>
<dbReference type="Proteomes" id="UP000663860">
    <property type="component" value="Unassembled WGS sequence"/>
</dbReference>
<dbReference type="EMBL" id="CAJOBB010005883">
    <property type="protein sequence ID" value="CAF4143733.1"/>
    <property type="molecule type" value="Genomic_DNA"/>
</dbReference>
<accession>A0A813UL57</accession>
<dbReference type="PANTHER" id="PTHR48465">
    <property type="entry name" value="PROTEIN SSUH2 HOMOLOG"/>
    <property type="match status" value="1"/>
</dbReference>